<evidence type="ECO:0000313" key="2">
    <source>
        <dbReference type="EMBL" id="GJU05861.1"/>
    </source>
</evidence>
<comment type="caution">
    <text evidence="2">The sequence shown here is derived from an EMBL/GenBank/DDBJ whole genome shotgun (WGS) entry which is preliminary data.</text>
</comment>
<proteinExistence type="predicted"/>
<protein>
    <submittedName>
        <fullName evidence="2">Retrovirus-related pol polyprotein from transposon TNT 1-94</fullName>
    </submittedName>
</protein>
<feature type="compositionally biased region" description="Basic and acidic residues" evidence="1">
    <location>
        <begin position="164"/>
        <end position="191"/>
    </location>
</feature>
<feature type="region of interest" description="Disordered" evidence="1">
    <location>
        <begin position="144"/>
        <end position="192"/>
    </location>
</feature>
<name>A0ABQ5J040_9ASTR</name>
<feature type="compositionally biased region" description="Polar residues" evidence="1">
    <location>
        <begin position="144"/>
        <end position="162"/>
    </location>
</feature>
<sequence>MLKMVLETPLQFGVAERLSRTFRAESMGLRAEAPKMLWADSVSTTYLIHRIPYVPIGLRILEEEWQGKDTSLANLKVFGCDSFVKVKDVYGEAMKCTFIGNGLDEMRYNFMDIKSHQVIRNIPENLAENDSRVAEHGLSSEITQSLGGTLDTSEGSKNSGSFKDSGRSDKEDSEDRAFFEEGGSKTPRNDKPVSYLEALSDKEFVQWKKAINEEMVSLEKNQTFSLLQEPSYVGALNDTSTQHKRQGFSASWPERKPRVQIEGNYVRTDSSIEATMKDRCSEKQVLGYVLTVGITTVEYTKSLIHLAKNLKVYSWAKLVRILISEGSLSLLKILGRRALQ</sequence>
<keyword evidence="3" id="KW-1185">Reference proteome</keyword>
<reference evidence="2" key="2">
    <citation type="submission" date="2022-01" db="EMBL/GenBank/DDBJ databases">
        <authorList>
            <person name="Yamashiro T."/>
            <person name="Shiraishi A."/>
            <person name="Satake H."/>
            <person name="Nakayama K."/>
        </authorList>
    </citation>
    <scope>NUCLEOTIDE SEQUENCE</scope>
</reference>
<organism evidence="2 3">
    <name type="scientific">Tanacetum coccineum</name>
    <dbReference type="NCBI Taxonomy" id="301880"/>
    <lineage>
        <taxon>Eukaryota</taxon>
        <taxon>Viridiplantae</taxon>
        <taxon>Streptophyta</taxon>
        <taxon>Embryophyta</taxon>
        <taxon>Tracheophyta</taxon>
        <taxon>Spermatophyta</taxon>
        <taxon>Magnoliopsida</taxon>
        <taxon>eudicotyledons</taxon>
        <taxon>Gunneridae</taxon>
        <taxon>Pentapetalae</taxon>
        <taxon>asterids</taxon>
        <taxon>campanulids</taxon>
        <taxon>Asterales</taxon>
        <taxon>Asteraceae</taxon>
        <taxon>Asteroideae</taxon>
        <taxon>Anthemideae</taxon>
        <taxon>Anthemidinae</taxon>
        <taxon>Tanacetum</taxon>
    </lineage>
</organism>
<dbReference type="Proteomes" id="UP001151760">
    <property type="component" value="Unassembled WGS sequence"/>
</dbReference>
<reference evidence="2" key="1">
    <citation type="journal article" date="2022" name="Int. J. Mol. Sci.">
        <title>Draft Genome of Tanacetum Coccineum: Genomic Comparison of Closely Related Tanacetum-Family Plants.</title>
        <authorList>
            <person name="Yamashiro T."/>
            <person name="Shiraishi A."/>
            <person name="Nakayama K."/>
            <person name="Satake H."/>
        </authorList>
    </citation>
    <scope>NUCLEOTIDE SEQUENCE</scope>
</reference>
<evidence type="ECO:0000256" key="1">
    <source>
        <dbReference type="SAM" id="MobiDB-lite"/>
    </source>
</evidence>
<accession>A0ABQ5J040</accession>
<gene>
    <name evidence="2" type="ORF">Tco_1122291</name>
</gene>
<dbReference type="EMBL" id="BQNB010021384">
    <property type="protein sequence ID" value="GJU05861.1"/>
    <property type="molecule type" value="Genomic_DNA"/>
</dbReference>
<evidence type="ECO:0000313" key="3">
    <source>
        <dbReference type="Proteomes" id="UP001151760"/>
    </source>
</evidence>